<dbReference type="STRING" id="1123281.SAMN02745180_01270"/>
<dbReference type="OrthoDB" id="9775391at2"/>
<organism evidence="10 11">
    <name type="scientific">Sporanaerobacter acetigenes DSM 13106</name>
    <dbReference type="NCBI Taxonomy" id="1123281"/>
    <lineage>
        <taxon>Bacteria</taxon>
        <taxon>Bacillati</taxon>
        <taxon>Bacillota</taxon>
        <taxon>Tissierellia</taxon>
        <taxon>Tissierellales</taxon>
        <taxon>Sporanaerobacteraceae</taxon>
        <taxon>Sporanaerobacter</taxon>
    </lineage>
</organism>
<protein>
    <recommendedName>
        <fullName evidence="8">Dipeptide epimerase</fullName>
        <ecNumber evidence="8">5.1.1.-</ecNumber>
    </recommendedName>
</protein>
<dbReference type="InterPro" id="IPR036849">
    <property type="entry name" value="Enolase-like_C_sf"/>
</dbReference>
<evidence type="ECO:0000256" key="3">
    <source>
        <dbReference type="ARBA" id="ARBA00022842"/>
    </source>
</evidence>
<dbReference type="Pfam" id="PF02746">
    <property type="entry name" value="MR_MLE_N"/>
    <property type="match status" value="1"/>
</dbReference>
<dbReference type="Proteomes" id="UP000184389">
    <property type="component" value="Unassembled WGS sequence"/>
</dbReference>
<feature type="binding site" evidence="6">
    <location>
        <position position="322"/>
    </location>
    <ligand>
        <name>substrate</name>
    </ligand>
</feature>
<evidence type="ECO:0000313" key="11">
    <source>
        <dbReference type="Proteomes" id="UP000184389"/>
    </source>
</evidence>
<feature type="binding site" evidence="7">
    <location>
        <position position="243"/>
    </location>
    <ligand>
        <name>Mg(2+)</name>
        <dbReference type="ChEBI" id="CHEBI:18420"/>
    </ligand>
</feature>
<keyword evidence="2 7" id="KW-0479">Metal-binding</keyword>
<keyword evidence="4 8" id="KW-0413">Isomerase</keyword>
<comment type="similarity">
    <text evidence="1 8">Belongs to the mandelate racemase/muconate lactonizing enzyme family.</text>
</comment>
<keyword evidence="3 7" id="KW-0460">Magnesium</keyword>
<evidence type="ECO:0000256" key="1">
    <source>
        <dbReference type="ARBA" id="ARBA00008031"/>
    </source>
</evidence>
<proteinExistence type="inferred from homology"/>
<dbReference type="SFLD" id="SFLDF00009">
    <property type="entry name" value="o-succinylbenzoate_synthase"/>
    <property type="match status" value="1"/>
</dbReference>
<accession>A0A1M5WJV3</accession>
<dbReference type="EC" id="5.1.1.-" evidence="8"/>
<feature type="binding site" evidence="6">
    <location>
        <position position="160"/>
    </location>
    <ligand>
        <name>substrate</name>
    </ligand>
</feature>
<feature type="binding site" evidence="6">
    <location>
        <position position="320"/>
    </location>
    <ligand>
        <name>substrate</name>
    </ligand>
</feature>
<dbReference type="InterPro" id="IPR034603">
    <property type="entry name" value="Dipeptide_epimerase"/>
</dbReference>
<reference evidence="10 11" key="1">
    <citation type="submission" date="2016-11" db="EMBL/GenBank/DDBJ databases">
        <authorList>
            <person name="Jaros S."/>
            <person name="Januszkiewicz K."/>
            <person name="Wedrychowicz H."/>
        </authorList>
    </citation>
    <scope>NUCLEOTIDE SEQUENCE [LARGE SCALE GENOMIC DNA]</scope>
    <source>
        <strain evidence="10 11">DSM 13106</strain>
    </source>
</reference>
<dbReference type="InterPro" id="IPR029017">
    <property type="entry name" value="Enolase-like_N"/>
</dbReference>
<feature type="binding site" evidence="6">
    <location>
        <position position="297"/>
    </location>
    <ligand>
        <name>substrate</name>
    </ligand>
</feature>
<feature type="active site" description="Proton acceptor; specific for (S)-substrate epimerization" evidence="5">
    <location>
        <position position="267"/>
    </location>
</feature>
<dbReference type="SFLD" id="SFLDS00001">
    <property type="entry name" value="Enolase"/>
    <property type="match status" value="2"/>
</dbReference>
<dbReference type="Gene3D" id="3.20.20.120">
    <property type="entry name" value="Enolase-like C-terminal domain"/>
    <property type="match status" value="1"/>
</dbReference>
<dbReference type="GO" id="GO:0016855">
    <property type="term" value="F:racemase and epimerase activity, acting on amino acids and derivatives"/>
    <property type="evidence" value="ECO:0007669"/>
    <property type="project" value="UniProtKB-UniRule"/>
</dbReference>
<evidence type="ECO:0000256" key="8">
    <source>
        <dbReference type="RuleBase" id="RU366006"/>
    </source>
</evidence>
<sequence length="362" mass="39740">MKICDMQIGKINIPLKKPFKTALREVYELENVVVKIVTDTGNIGYGEAAITPVITGDTLGSIKWAIMDQIKPKVIGMDIENLEEIMKRIDNSLVHNESSKAALDMAIYDLFGQLHDAPVFKLLGGFRNKIVTDITVSVNEPEEMARDAKEAVEKGYETIKVKVGKDSKKDLERLKAIRNAIGYSVNIRIDANQGWTSKEAVKVLRMMEDAGLSIELVEQPVKAYDIAGLKYVTENVEIPVLADESVFSPLDAANIIQNRAADLVNIKLMKAGGIHNALKICNFAETYGVQCMLGCMMESKIGLTAACHLAGAKSIITKFDLDGPNLCAEDPITGGANYDEYTITLEDKPGLGFEEIGNTIYY</sequence>
<name>A0A1M5WJV3_9FIRM</name>
<dbReference type="FunFam" id="3.30.390.10:FF:000009">
    <property type="entry name" value="Hydrophobic dipeptide epimerase"/>
    <property type="match status" value="1"/>
</dbReference>
<dbReference type="AlphaFoldDB" id="A0A1M5WJV3"/>
<gene>
    <name evidence="10" type="ORF">SAMN02745180_01270</name>
</gene>
<dbReference type="Gene3D" id="3.30.390.10">
    <property type="entry name" value="Enolase-like, N-terminal domain"/>
    <property type="match status" value="1"/>
</dbReference>
<dbReference type="SFLD" id="SFLDG00180">
    <property type="entry name" value="muconate_cycloisomerase"/>
    <property type="match status" value="2"/>
</dbReference>
<dbReference type="InterPro" id="IPR029065">
    <property type="entry name" value="Enolase_C-like"/>
</dbReference>
<dbReference type="GO" id="GO:0000287">
    <property type="term" value="F:magnesium ion binding"/>
    <property type="evidence" value="ECO:0007669"/>
    <property type="project" value="UniProtKB-ARBA"/>
</dbReference>
<dbReference type="Pfam" id="PF13378">
    <property type="entry name" value="MR_MLE_C"/>
    <property type="match status" value="1"/>
</dbReference>
<keyword evidence="11" id="KW-1185">Reference proteome</keyword>
<dbReference type="PANTHER" id="PTHR48073">
    <property type="entry name" value="O-SUCCINYLBENZOATE SYNTHASE-RELATED"/>
    <property type="match status" value="1"/>
</dbReference>
<dbReference type="RefSeq" id="WP_072743955.1">
    <property type="nucleotide sequence ID" value="NZ_FQXR01000005.1"/>
</dbReference>
<evidence type="ECO:0000256" key="4">
    <source>
        <dbReference type="ARBA" id="ARBA00023235"/>
    </source>
</evidence>
<evidence type="ECO:0000256" key="2">
    <source>
        <dbReference type="ARBA" id="ARBA00022723"/>
    </source>
</evidence>
<evidence type="ECO:0000256" key="7">
    <source>
        <dbReference type="PIRSR" id="PIRSR634603-3"/>
    </source>
</evidence>
<feature type="active site" description="Proton acceptor; specific for (R)-substrate epimerization" evidence="5">
    <location>
        <position position="162"/>
    </location>
</feature>
<dbReference type="SUPFAM" id="SSF54826">
    <property type="entry name" value="Enolase N-terminal domain-like"/>
    <property type="match status" value="1"/>
</dbReference>
<feature type="binding site" evidence="7">
    <location>
        <position position="190"/>
    </location>
    <ligand>
        <name>Mg(2+)</name>
        <dbReference type="ChEBI" id="CHEBI:18420"/>
    </ligand>
</feature>
<dbReference type="SUPFAM" id="SSF51604">
    <property type="entry name" value="Enolase C-terminal domain-like"/>
    <property type="match status" value="1"/>
</dbReference>
<dbReference type="CDD" id="cd03319">
    <property type="entry name" value="L-Ala-DL-Glu_epimerase"/>
    <property type="match status" value="1"/>
</dbReference>
<feature type="domain" description="Mandelate racemase/muconate lactonizing enzyme C-terminal" evidence="9">
    <location>
        <begin position="141"/>
        <end position="239"/>
    </location>
</feature>
<dbReference type="InterPro" id="IPR013342">
    <property type="entry name" value="Mandelate_racemase_C"/>
</dbReference>
<evidence type="ECO:0000256" key="5">
    <source>
        <dbReference type="PIRSR" id="PIRSR634603-1"/>
    </source>
</evidence>
<feature type="binding site" evidence="6">
    <location>
        <position position="135"/>
    </location>
    <ligand>
        <name>substrate</name>
    </ligand>
</feature>
<feature type="binding site" evidence="6">
    <location>
        <position position="295"/>
    </location>
    <ligand>
        <name>substrate</name>
    </ligand>
</feature>
<dbReference type="InterPro" id="IPR013341">
    <property type="entry name" value="Mandelate_racemase_N_dom"/>
</dbReference>
<dbReference type="EMBL" id="FQXR01000005">
    <property type="protein sequence ID" value="SHH87712.1"/>
    <property type="molecule type" value="Genomic_DNA"/>
</dbReference>
<dbReference type="SMART" id="SM00922">
    <property type="entry name" value="MR_MLE"/>
    <property type="match status" value="1"/>
</dbReference>
<feature type="binding site" evidence="6">
    <location>
        <position position="24"/>
    </location>
    <ligand>
        <name>substrate</name>
    </ligand>
</feature>
<feature type="binding site" evidence="7">
    <location>
        <position position="218"/>
    </location>
    <ligand>
        <name>Mg(2+)</name>
        <dbReference type="ChEBI" id="CHEBI:18420"/>
    </ligand>
</feature>
<comment type="cofactor">
    <cofactor evidence="7 8">
        <name>Mg(2+)</name>
        <dbReference type="ChEBI" id="CHEBI:18420"/>
    </cofactor>
    <text evidence="7 8">Binds 1 Mg(2+) ion per subunit.</text>
</comment>
<dbReference type="SFLD" id="SFLDF00010">
    <property type="entry name" value="dipeptide_epimerase"/>
    <property type="match status" value="1"/>
</dbReference>
<evidence type="ECO:0000313" key="10">
    <source>
        <dbReference type="EMBL" id="SHH87712.1"/>
    </source>
</evidence>
<dbReference type="GO" id="GO:0006518">
    <property type="term" value="P:peptide metabolic process"/>
    <property type="evidence" value="ECO:0007669"/>
    <property type="project" value="UniProtKB-ARBA"/>
</dbReference>
<evidence type="ECO:0000259" key="9">
    <source>
        <dbReference type="SMART" id="SM00922"/>
    </source>
</evidence>
<evidence type="ECO:0000256" key="6">
    <source>
        <dbReference type="PIRSR" id="PIRSR634603-2"/>
    </source>
</evidence>
<dbReference type="PANTHER" id="PTHR48073:SF2">
    <property type="entry name" value="O-SUCCINYLBENZOATE SYNTHASE"/>
    <property type="match status" value="1"/>
</dbReference>